<sequence>LMVQLGAPMLRHNFREANSVAHLFARSSKKLKFMNKTIIHHTPTQAVEAALKNDAVGKQYSRSISEEVCNRLASIDNVNAMKNSTTLVSPISFDPNGMADIAFCNIT</sequence>
<reference evidence="1" key="1">
    <citation type="submission" date="2016-11" db="EMBL/GenBank/DDBJ databases">
        <title>The genome of Nicotiana attenuata.</title>
        <authorList>
            <person name="Xu S."/>
            <person name="Brockmoeller T."/>
            <person name="Gaquerel E."/>
            <person name="Navarro A."/>
            <person name="Kuhl H."/>
            <person name="Gase K."/>
            <person name="Ling Z."/>
            <person name="Zhou W."/>
            <person name="Kreitzer C."/>
            <person name="Stanke M."/>
            <person name="Tang H."/>
            <person name="Lyons E."/>
            <person name="Pandey P."/>
            <person name="Pandey S.P."/>
            <person name="Timmermann B."/>
            <person name="Baldwin I.T."/>
        </authorList>
    </citation>
    <scope>NUCLEOTIDE SEQUENCE [LARGE SCALE GENOMIC DNA]</scope>
    <source>
        <strain evidence="1">UT</strain>
    </source>
</reference>
<organism evidence="1 2">
    <name type="scientific">Nicotiana attenuata</name>
    <name type="common">Coyote tobacco</name>
    <dbReference type="NCBI Taxonomy" id="49451"/>
    <lineage>
        <taxon>Eukaryota</taxon>
        <taxon>Viridiplantae</taxon>
        <taxon>Streptophyta</taxon>
        <taxon>Embryophyta</taxon>
        <taxon>Tracheophyta</taxon>
        <taxon>Spermatophyta</taxon>
        <taxon>Magnoliopsida</taxon>
        <taxon>eudicotyledons</taxon>
        <taxon>Gunneridae</taxon>
        <taxon>Pentapetalae</taxon>
        <taxon>asterids</taxon>
        <taxon>lamiids</taxon>
        <taxon>Solanales</taxon>
        <taxon>Solanaceae</taxon>
        <taxon>Nicotianoideae</taxon>
        <taxon>Nicotianeae</taxon>
        <taxon>Nicotiana</taxon>
    </lineage>
</organism>
<name>A0A1J6KU16_NICAT</name>
<proteinExistence type="predicted"/>
<accession>A0A1J6KU16</accession>
<dbReference type="Gramene" id="OIT28256">
    <property type="protein sequence ID" value="OIT28256"/>
    <property type="gene ID" value="A4A49_56105"/>
</dbReference>
<dbReference type="EMBL" id="MJEQ01002121">
    <property type="protein sequence ID" value="OIT28256.1"/>
    <property type="molecule type" value="Genomic_DNA"/>
</dbReference>
<protein>
    <submittedName>
        <fullName evidence="1">Uncharacterized protein</fullName>
    </submittedName>
</protein>
<dbReference type="AlphaFoldDB" id="A0A1J6KU16"/>
<evidence type="ECO:0000313" key="2">
    <source>
        <dbReference type="Proteomes" id="UP000187609"/>
    </source>
</evidence>
<keyword evidence="2" id="KW-1185">Reference proteome</keyword>
<comment type="caution">
    <text evidence="1">The sequence shown here is derived from an EMBL/GenBank/DDBJ whole genome shotgun (WGS) entry which is preliminary data.</text>
</comment>
<feature type="non-terminal residue" evidence="1">
    <location>
        <position position="1"/>
    </location>
</feature>
<gene>
    <name evidence="1" type="ORF">A4A49_56105</name>
</gene>
<dbReference type="Proteomes" id="UP000187609">
    <property type="component" value="Unassembled WGS sequence"/>
</dbReference>
<evidence type="ECO:0000313" key="1">
    <source>
        <dbReference type="EMBL" id="OIT28256.1"/>
    </source>
</evidence>